<dbReference type="Gene3D" id="3.50.50.60">
    <property type="entry name" value="FAD/NAD(P)-binding domain"/>
    <property type="match status" value="1"/>
</dbReference>
<feature type="domain" description="FAD-binding" evidence="5">
    <location>
        <begin position="5"/>
        <end position="379"/>
    </location>
</feature>
<dbReference type="EMBL" id="KN881630">
    <property type="protein sequence ID" value="KIY52786.1"/>
    <property type="molecule type" value="Genomic_DNA"/>
</dbReference>
<organism evidence="7 8">
    <name type="scientific">Fistulina hepatica ATCC 64428</name>
    <dbReference type="NCBI Taxonomy" id="1128425"/>
    <lineage>
        <taxon>Eukaryota</taxon>
        <taxon>Fungi</taxon>
        <taxon>Dikarya</taxon>
        <taxon>Basidiomycota</taxon>
        <taxon>Agaricomycotina</taxon>
        <taxon>Agaricomycetes</taxon>
        <taxon>Agaricomycetidae</taxon>
        <taxon>Agaricales</taxon>
        <taxon>Fistulinaceae</taxon>
        <taxon>Fistulina</taxon>
    </lineage>
</organism>
<evidence type="ECO:0000313" key="8">
    <source>
        <dbReference type="Proteomes" id="UP000054144"/>
    </source>
</evidence>
<keyword evidence="2" id="KW-0285">Flavoprotein</keyword>
<dbReference type="InterPro" id="IPR036249">
    <property type="entry name" value="Thioredoxin-like_sf"/>
</dbReference>
<dbReference type="Pfam" id="PF01494">
    <property type="entry name" value="FAD_binding_3"/>
    <property type="match status" value="1"/>
</dbReference>
<comment type="similarity">
    <text evidence="1">Belongs to the PheA/TfdB FAD monooxygenase family.</text>
</comment>
<proteinExistence type="inferred from homology"/>
<dbReference type="PANTHER" id="PTHR43004:SF7">
    <property type="entry name" value="P-HYDROXYBENZOATE-M-HYDROXYLASE"/>
    <property type="match status" value="1"/>
</dbReference>
<dbReference type="SUPFAM" id="SSF51905">
    <property type="entry name" value="FAD/NAD(P)-binding domain"/>
    <property type="match status" value="1"/>
</dbReference>
<dbReference type="GO" id="GO:0016709">
    <property type="term" value="F:oxidoreductase activity, acting on paired donors, with incorporation or reduction of molecular oxygen, NAD(P)H as one donor, and incorporation of one atom of oxygen"/>
    <property type="evidence" value="ECO:0007669"/>
    <property type="project" value="UniProtKB-ARBA"/>
</dbReference>
<dbReference type="InterPro" id="IPR002938">
    <property type="entry name" value="FAD-bd"/>
</dbReference>
<evidence type="ECO:0000259" key="6">
    <source>
        <dbReference type="Pfam" id="PF07976"/>
    </source>
</evidence>
<dbReference type="InterPro" id="IPR036188">
    <property type="entry name" value="FAD/NAD-bd_sf"/>
</dbReference>
<dbReference type="SUPFAM" id="SSF54373">
    <property type="entry name" value="FAD-linked reductases, C-terminal domain"/>
    <property type="match status" value="1"/>
</dbReference>
<dbReference type="PANTHER" id="PTHR43004">
    <property type="entry name" value="TRK SYSTEM POTASSIUM UPTAKE PROTEIN"/>
    <property type="match status" value="1"/>
</dbReference>
<dbReference type="CDD" id="cd02979">
    <property type="entry name" value="PHOX_C"/>
    <property type="match status" value="1"/>
</dbReference>
<evidence type="ECO:0000256" key="3">
    <source>
        <dbReference type="ARBA" id="ARBA00022827"/>
    </source>
</evidence>
<accession>A0A0D7ANA0</accession>
<feature type="domain" description="Phenol hydroxylase-like C-terminal dimerisation" evidence="6">
    <location>
        <begin position="426"/>
        <end position="632"/>
    </location>
</feature>
<dbReference type="AlphaFoldDB" id="A0A0D7ANA0"/>
<dbReference type="GO" id="GO:0071949">
    <property type="term" value="F:FAD binding"/>
    <property type="evidence" value="ECO:0007669"/>
    <property type="project" value="InterPro"/>
</dbReference>
<gene>
    <name evidence="7" type="ORF">FISHEDRAFT_16007</name>
</gene>
<dbReference type="PRINTS" id="PR00420">
    <property type="entry name" value="RNGMNOXGNASE"/>
</dbReference>
<keyword evidence="3" id="KW-0274">FAD</keyword>
<feature type="non-terminal residue" evidence="7">
    <location>
        <position position="1"/>
    </location>
</feature>
<dbReference type="SUPFAM" id="SSF52833">
    <property type="entry name" value="Thioredoxin-like"/>
    <property type="match status" value="1"/>
</dbReference>
<dbReference type="InterPro" id="IPR050641">
    <property type="entry name" value="RIFMO-like"/>
</dbReference>
<dbReference type="Proteomes" id="UP000054144">
    <property type="component" value="Unassembled WGS sequence"/>
</dbReference>
<dbReference type="InterPro" id="IPR012941">
    <property type="entry name" value="Phe_hydrox_C_dim_dom"/>
</dbReference>
<dbReference type="Pfam" id="PF07976">
    <property type="entry name" value="Phe_hydrox_dim"/>
    <property type="match status" value="1"/>
</dbReference>
<protein>
    <recommendedName>
        <fullName evidence="9">Phenol 2-monooxygenase</fullName>
    </recommendedName>
</protein>
<evidence type="ECO:0000259" key="5">
    <source>
        <dbReference type="Pfam" id="PF01494"/>
    </source>
</evidence>
<name>A0A0D7ANA0_9AGAR</name>
<keyword evidence="4" id="KW-0560">Oxidoreductase</keyword>
<evidence type="ECO:0000256" key="4">
    <source>
        <dbReference type="ARBA" id="ARBA00023002"/>
    </source>
</evidence>
<reference evidence="7 8" key="1">
    <citation type="journal article" date="2015" name="Fungal Genet. Biol.">
        <title>Evolution of novel wood decay mechanisms in Agaricales revealed by the genome sequences of Fistulina hepatica and Cylindrobasidium torrendii.</title>
        <authorList>
            <person name="Floudas D."/>
            <person name="Held B.W."/>
            <person name="Riley R."/>
            <person name="Nagy L.G."/>
            <person name="Koehler G."/>
            <person name="Ransdell A.S."/>
            <person name="Younus H."/>
            <person name="Chow J."/>
            <person name="Chiniquy J."/>
            <person name="Lipzen A."/>
            <person name="Tritt A."/>
            <person name="Sun H."/>
            <person name="Haridas S."/>
            <person name="LaButti K."/>
            <person name="Ohm R.A."/>
            <person name="Kues U."/>
            <person name="Blanchette R.A."/>
            <person name="Grigoriev I.V."/>
            <person name="Minto R.E."/>
            <person name="Hibbett D.S."/>
        </authorList>
    </citation>
    <scope>NUCLEOTIDE SEQUENCE [LARGE SCALE GENOMIC DNA]</scope>
    <source>
        <strain evidence="7 8">ATCC 64428</strain>
    </source>
</reference>
<evidence type="ECO:0000313" key="7">
    <source>
        <dbReference type="EMBL" id="KIY52786.1"/>
    </source>
</evidence>
<evidence type="ECO:0000256" key="1">
    <source>
        <dbReference type="ARBA" id="ARBA00007801"/>
    </source>
</evidence>
<feature type="non-terminal residue" evidence="7">
    <location>
        <position position="632"/>
    </location>
</feature>
<evidence type="ECO:0008006" key="9">
    <source>
        <dbReference type="Google" id="ProtNLM"/>
    </source>
</evidence>
<evidence type="ECO:0000256" key="2">
    <source>
        <dbReference type="ARBA" id="ARBA00022630"/>
    </source>
</evidence>
<dbReference type="Gene3D" id="3.40.30.20">
    <property type="match status" value="1"/>
</dbReference>
<dbReference type="Gene3D" id="3.30.9.10">
    <property type="entry name" value="D-Amino Acid Oxidase, subunit A, domain 2"/>
    <property type="match status" value="1"/>
</dbReference>
<keyword evidence="8" id="KW-1185">Reference proteome</keyword>
<dbReference type="OrthoDB" id="1716816at2759"/>
<sequence>DDLYDIAIIGAGPAGLALSTLLSRWGYRIFHIDNRATPTPTGRADGIQPRSLELLKNMGLKNAIMKHAPAKVFEVAFWESDAADTEHIVRTGTHPSCPSFIDTRYPFTTLLHQGLIERVFIEEMAKYGTHVIRPWEIVNFQVDDTNSAADGAVYPVQVTVRKALASSEVNQRHTLTVRAKYLFGGEGGRSFVRQKLGFQMKYRDPTQYVWAVMDGVVRTTFPDIKMKCTIRSSHGSIMVIPREANMVRLYIQLVQSSNKSVYDSDAEWRHVTAEQVQAAAKKVFSPYEIEWENVEWYSVYPIGQGVSEGYSAYNERVFIGGDATHTHSPKAGQGMNTAFLDSLNLAWKIHLVESRFADRSILKTYQSERKLVADKLLDFDSKYAKLFSTGGHQSQSASHSATHGTEDDEFIQTFKRACEFTSGYGVAYPENIFNVSSHPLCVHSRTLVPGRMLPTARVTRVVDANIVQLEQEIPANGAWRLFVFAGFAAGTRASPALHSFFAYLDSPSSFYSRSRYSPEERSKISYHERHLPDSKFFSVATVFACHRAEIRVDAREMPALLRRYQSLVYADDRPEDTWRWVPGAKAAIHVKYGLPDEGAVVLVRPDGYIGIVVRLAGGKSAGQALEGYFTTF</sequence>
<dbReference type="InterPro" id="IPR038220">
    <property type="entry name" value="PHOX_C_sf"/>
</dbReference>